<protein>
    <recommendedName>
        <fullName evidence="4 11">Transcription elongation factor 1 homolog</fullName>
    </recommendedName>
</protein>
<dbReference type="InterPro" id="IPR007808">
    <property type="entry name" value="Elf1"/>
</dbReference>
<name>A0AAD5DQY6_9CHLO</name>
<dbReference type="FunFam" id="2.20.25.190:FF:000001">
    <property type="entry name" value="Transcription elongation factor 1 homolog"/>
    <property type="match status" value="1"/>
</dbReference>
<comment type="caution">
    <text evidence="12">The sequence shown here is derived from an EMBL/GenBank/DDBJ whole genome shotgun (WGS) entry which is preliminary data.</text>
</comment>
<accession>A0AAD5DQY6</accession>
<keyword evidence="6 11" id="KW-0863">Zinc-finger</keyword>
<dbReference type="GO" id="GO:0006368">
    <property type="term" value="P:transcription elongation by RNA polymerase II"/>
    <property type="evidence" value="ECO:0007669"/>
    <property type="project" value="TreeGrafter"/>
</dbReference>
<evidence type="ECO:0000256" key="11">
    <source>
        <dbReference type="RuleBase" id="RU364033"/>
    </source>
</evidence>
<evidence type="ECO:0000256" key="8">
    <source>
        <dbReference type="ARBA" id="ARBA00023015"/>
    </source>
</evidence>
<dbReference type="InterPro" id="IPR038567">
    <property type="entry name" value="T_Elf1_sf"/>
</dbReference>
<evidence type="ECO:0000313" key="12">
    <source>
        <dbReference type="EMBL" id="KAI7840819.1"/>
    </source>
</evidence>
<dbReference type="GO" id="GO:0008023">
    <property type="term" value="C:transcription elongation factor complex"/>
    <property type="evidence" value="ECO:0007669"/>
    <property type="project" value="TreeGrafter"/>
</dbReference>
<dbReference type="AlphaFoldDB" id="A0AAD5DQY6"/>
<comment type="similarity">
    <text evidence="3 11">Belongs to the ELOF1 family.</text>
</comment>
<keyword evidence="10 11" id="KW-0539">Nucleus</keyword>
<proteinExistence type="inferred from homology"/>
<evidence type="ECO:0000256" key="9">
    <source>
        <dbReference type="ARBA" id="ARBA00023163"/>
    </source>
</evidence>
<evidence type="ECO:0000256" key="2">
    <source>
        <dbReference type="ARBA" id="ARBA00004123"/>
    </source>
</evidence>
<keyword evidence="13" id="KW-1185">Reference proteome</keyword>
<sequence length="83" mass="9165">MGKRKSSAKPPPKKARPKLETTFACPFCNADKSVSCELDRETNVGAVKCSQCKAAWTTKIHQLSEAIDVYSEWIDACEEENAS</sequence>
<gene>
    <name evidence="12" type="ORF">COHA_005465</name>
</gene>
<dbReference type="SUPFAM" id="SSF57783">
    <property type="entry name" value="Zinc beta-ribbon"/>
    <property type="match status" value="1"/>
</dbReference>
<evidence type="ECO:0000256" key="7">
    <source>
        <dbReference type="ARBA" id="ARBA00022833"/>
    </source>
</evidence>
<dbReference type="EMBL" id="JADXDR010000072">
    <property type="protein sequence ID" value="KAI7840819.1"/>
    <property type="molecule type" value="Genomic_DNA"/>
</dbReference>
<evidence type="ECO:0000313" key="13">
    <source>
        <dbReference type="Proteomes" id="UP001205105"/>
    </source>
</evidence>
<dbReference type="GO" id="GO:0008270">
    <property type="term" value="F:zinc ion binding"/>
    <property type="evidence" value="ECO:0007669"/>
    <property type="project" value="UniProtKB-KW"/>
</dbReference>
<comment type="function">
    <text evidence="1 11">Transcription elongation factor implicated in the maintenance of proper chromatin structure in actively transcribed regions.</text>
</comment>
<keyword evidence="7 11" id="KW-0862">Zinc</keyword>
<dbReference type="Pfam" id="PF05129">
    <property type="entry name" value="Zn_ribbon_Elf1"/>
    <property type="match status" value="1"/>
</dbReference>
<dbReference type="PANTHER" id="PTHR20934:SF0">
    <property type="entry name" value="TRANSCRIPTION ELONGATION FACTOR 1 HOMOLOG"/>
    <property type="match status" value="1"/>
</dbReference>
<comment type="subcellular location">
    <subcellularLocation>
        <location evidence="2 11">Nucleus</location>
    </subcellularLocation>
</comment>
<evidence type="ECO:0000256" key="4">
    <source>
        <dbReference type="ARBA" id="ARBA00014973"/>
    </source>
</evidence>
<keyword evidence="8 11" id="KW-0805">Transcription regulation</keyword>
<reference evidence="12" key="1">
    <citation type="submission" date="2020-11" db="EMBL/GenBank/DDBJ databases">
        <title>Chlorella ohadii genome sequencing and assembly.</title>
        <authorList>
            <person name="Murik O."/>
            <person name="Treves H."/>
            <person name="Kedem I."/>
            <person name="Shotland Y."/>
            <person name="Kaplan A."/>
        </authorList>
    </citation>
    <scope>NUCLEOTIDE SEQUENCE</scope>
    <source>
        <strain evidence="12">1</strain>
    </source>
</reference>
<organism evidence="12 13">
    <name type="scientific">Chlorella ohadii</name>
    <dbReference type="NCBI Taxonomy" id="2649997"/>
    <lineage>
        <taxon>Eukaryota</taxon>
        <taxon>Viridiplantae</taxon>
        <taxon>Chlorophyta</taxon>
        <taxon>core chlorophytes</taxon>
        <taxon>Trebouxiophyceae</taxon>
        <taxon>Chlorellales</taxon>
        <taxon>Chlorellaceae</taxon>
        <taxon>Chlorella clade</taxon>
        <taxon>Chlorella</taxon>
    </lineage>
</organism>
<evidence type="ECO:0000256" key="3">
    <source>
        <dbReference type="ARBA" id="ARBA00009730"/>
    </source>
</evidence>
<dbReference type="PANTHER" id="PTHR20934">
    <property type="entry name" value="TRANSCRIPTION ELONGATION FACTOR 1 HOMOLOG"/>
    <property type="match status" value="1"/>
</dbReference>
<evidence type="ECO:0000256" key="6">
    <source>
        <dbReference type="ARBA" id="ARBA00022771"/>
    </source>
</evidence>
<dbReference type="GO" id="GO:0000993">
    <property type="term" value="F:RNA polymerase II complex binding"/>
    <property type="evidence" value="ECO:0007669"/>
    <property type="project" value="TreeGrafter"/>
</dbReference>
<evidence type="ECO:0000256" key="5">
    <source>
        <dbReference type="ARBA" id="ARBA00022723"/>
    </source>
</evidence>
<dbReference type="Gene3D" id="2.20.25.190">
    <property type="match status" value="1"/>
</dbReference>
<dbReference type="Proteomes" id="UP001205105">
    <property type="component" value="Unassembled WGS sequence"/>
</dbReference>
<keyword evidence="9 11" id="KW-0804">Transcription</keyword>
<evidence type="ECO:0000256" key="10">
    <source>
        <dbReference type="ARBA" id="ARBA00023242"/>
    </source>
</evidence>
<keyword evidence="5 11" id="KW-0479">Metal-binding</keyword>
<evidence type="ECO:0000256" key="1">
    <source>
        <dbReference type="ARBA" id="ARBA00003357"/>
    </source>
</evidence>